<evidence type="ECO:0000259" key="2">
    <source>
        <dbReference type="Pfam" id="PF13392"/>
    </source>
</evidence>
<feature type="region of interest" description="Disordered" evidence="1">
    <location>
        <begin position="94"/>
        <end position="121"/>
    </location>
</feature>
<dbReference type="InterPro" id="IPR003615">
    <property type="entry name" value="HNH_nuc"/>
</dbReference>
<organism evidence="3 4">
    <name type="scientific">Planomonospora venezuelensis</name>
    <dbReference type="NCBI Taxonomy" id="1999"/>
    <lineage>
        <taxon>Bacteria</taxon>
        <taxon>Bacillati</taxon>
        <taxon>Actinomycetota</taxon>
        <taxon>Actinomycetes</taxon>
        <taxon>Streptosporangiales</taxon>
        <taxon>Streptosporangiaceae</taxon>
        <taxon>Planomonospora</taxon>
    </lineage>
</organism>
<accession>A0A841CY33</accession>
<sequence length="173" mass="19294">MDGKAITRFAEKIDLVENGCWRWTADDNTNNGYGRFSHNGKPWVAHRWVWEAINGPVPEGLVLDHFRHPQDGCIGPLCVNPHHVKPVTQRENVLRGNSPSAHNARKTVCSKGHPYDRRDSRGQRRCSTCQAAYSRARYAAKVAARRSADHVGQLLAPLLPSPASRPLTLVETS</sequence>
<dbReference type="InterPro" id="IPR044925">
    <property type="entry name" value="His-Me_finger_sf"/>
</dbReference>
<dbReference type="RefSeq" id="WP_221473069.1">
    <property type="nucleotide sequence ID" value="NZ_BAAAWZ010000001.1"/>
</dbReference>
<proteinExistence type="predicted"/>
<evidence type="ECO:0000313" key="4">
    <source>
        <dbReference type="Proteomes" id="UP000562352"/>
    </source>
</evidence>
<evidence type="ECO:0000313" key="3">
    <source>
        <dbReference type="EMBL" id="MBB5960855.1"/>
    </source>
</evidence>
<dbReference type="EMBL" id="JACHJJ010000001">
    <property type="protein sequence ID" value="MBB5960855.1"/>
    <property type="molecule type" value="Genomic_DNA"/>
</dbReference>
<dbReference type="AlphaFoldDB" id="A0A841CY33"/>
<feature type="domain" description="HNH nuclease" evidence="2">
    <location>
        <begin position="45"/>
        <end position="65"/>
    </location>
</feature>
<dbReference type="Pfam" id="PF13392">
    <property type="entry name" value="HNH_3"/>
    <property type="match status" value="1"/>
</dbReference>
<dbReference type="Proteomes" id="UP000562352">
    <property type="component" value="Unassembled WGS sequence"/>
</dbReference>
<evidence type="ECO:0000256" key="1">
    <source>
        <dbReference type="SAM" id="MobiDB-lite"/>
    </source>
</evidence>
<reference evidence="3 4" key="1">
    <citation type="submission" date="2020-08" db="EMBL/GenBank/DDBJ databases">
        <title>Genomic Encyclopedia of Type Strains, Phase III (KMG-III): the genomes of soil and plant-associated and newly described type strains.</title>
        <authorList>
            <person name="Whitman W."/>
        </authorList>
    </citation>
    <scope>NUCLEOTIDE SEQUENCE [LARGE SCALE GENOMIC DNA]</scope>
    <source>
        <strain evidence="3 4">CECT 3303</strain>
    </source>
</reference>
<comment type="caution">
    <text evidence="3">The sequence shown here is derived from an EMBL/GenBank/DDBJ whole genome shotgun (WGS) entry which is preliminary data.</text>
</comment>
<protein>
    <recommendedName>
        <fullName evidence="2">HNH nuclease domain-containing protein</fullName>
    </recommendedName>
</protein>
<dbReference type="SUPFAM" id="SSF54060">
    <property type="entry name" value="His-Me finger endonucleases"/>
    <property type="match status" value="1"/>
</dbReference>
<gene>
    <name evidence="3" type="ORF">FHS22_000093</name>
</gene>
<keyword evidence="4" id="KW-1185">Reference proteome</keyword>
<name>A0A841CY33_PLAVE</name>